<dbReference type="SMART" id="SM00448">
    <property type="entry name" value="REC"/>
    <property type="match status" value="1"/>
</dbReference>
<sequence length="380" mass="42307">MELQGIKVLIVEDDPVFRQLIGDYCRQQRMTVFEAEDGQHGLEAFERHRPDLVLVDLSMPRMDGQELLTRLVALDPELPSIVITANKAMSEVVLALRNGAWDYLMKPLSDFTLLKTAMLNCLEESGHIEPVAAEEPEPDKPEPALAMRDNFDLLQEDVQTATLVQAQLFPEPQTFWQSGRFDYAIFKAEPVSDLICDGFACGPDHYCTYLGKMHPGENSSAFLNVVIRSFFNQKRKRCEHSGSTTILTPFAMLSYLNEQLIKSELGCELEMVFVVLSRSTGRVALARCGSGIRAYLRTAAMDEAAPMDLLSPIMIPNAPPIGVEHEVQPACHFRNLGPGQSLVLFEGDAEIRHDLLSDRFGGLQQGERPGGYLQLTPPSV</sequence>
<dbReference type="RefSeq" id="WP_345315171.1">
    <property type="nucleotide sequence ID" value="NZ_BAABLF010000001.1"/>
</dbReference>
<reference evidence="9" key="1">
    <citation type="journal article" date="2019" name="Int. J. Syst. Evol. Microbiol.">
        <title>The Global Catalogue of Microorganisms (GCM) 10K type strain sequencing project: providing services to taxonomists for standard genome sequencing and annotation.</title>
        <authorList>
            <consortium name="The Broad Institute Genomics Platform"/>
            <consortium name="The Broad Institute Genome Sequencing Center for Infectious Disease"/>
            <person name="Wu L."/>
            <person name="Ma J."/>
        </authorList>
    </citation>
    <scope>NUCLEOTIDE SEQUENCE [LARGE SCALE GENOMIC DNA]</scope>
    <source>
        <strain evidence="9">JCM 18720</strain>
    </source>
</reference>
<name>A0ABP9RST0_9GAMM</name>
<evidence type="ECO:0000256" key="1">
    <source>
        <dbReference type="ARBA" id="ARBA00022553"/>
    </source>
</evidence>
<evidence type="ECO:0000313" key="9">
    <source>
        <dbReference type="Proteomes" id="UP001501600"/>
    </source>
</evidence>
<keyword evidence="4" id="KW-0238">DNA-binding</keyword>
<evidence type="ECO:0000256" key="3">
    <source>
        <dbReference type="ARBA" id="ARBA00023015"/>
    </source>
</evidence>
<organism evidence="8 9">
    <name type="scientific">Ferrimonas gelatinilytica</name>
    <dbReference type="NCBI Taxonomy" id="1255257"/>
    <lineage>
        <taxon>Bacteria</taxon>
        <taxon>Pseudomonadati</taxon>
        <taxon>Pseudomonadota</taxon>
        <taxon>Gammaproteobacteria</taxon>
        <taxon>Alteromonadales</taxon>
        <taxon>Ferrimonadaceae</taxon>
        <taxon>Ferrimonas</taxon>
    </lineage>
</organism>
<evidence type="ECO:0000256" key="4">
    <source>
        <dbReference type="ARBA" id="ARBA00023125"/>
    </source>
</evidence>
<dbReference type="SUPFAM" id="SSF52172">
    <property type="entry name" value="CheY-like"/>
    <property type="match status" value="1"/>
</dbReference>
<feature type="domain" description="Response regulatory" evidence="7">
    <location>
        <begin position="7"/>
        <end position="121"/>
    </location>
</feature>
<protein>
    <submittedName>
        <fullName evidence="8">Response regulator</fullName>
    </submittedName>
</protein>
<keyword evidence="9" id="KW-1185">Reference proteome</keyword>
<keyword evidence="3" id="KW-0805">Transcription regulation</keyword>
<accession>A0ABP9RST0</accession>
<dbReference type="InterPro" id="IPR039420">
    <property type="entry name" value="WalR-like"/>
</dbReference>
<dbReference type="Proteomes" id="UP001501600">
    <property type="component" value="Unassembled WGS sequence"/>
</dbReference>
<dbReference type="PROSITE" id="PS50110">
    <property type="entry name" value="RESPONSE_REGULATORY"/>
    <property type="match status" value="1"/>
</dbReference>
<dbReference type="Pfam" id="PF00072">
    <property type="entry name" value="Response_reg"/>
    <property type="match status" value="1"/>
</dbReference>
<keyword evidence="1 6" id="KW-0597">Phosphoprotein</keyword>
<evidence type="ECO:0000256" key="2">
    <source>
        <dbReference type="ARBA" id="ARBA00023012"/>
    </source>
</evidence>
<dbReference type="InterPro" id="IPR011006">
    <property type="entry name" value="CheY-like_superfamily"/>
</dbReference>
<evidence type="ECO:0000313" key="8">
    <source>
        <dbReference type="EMBL" id="GAA5186462.1"/>
    </source>
</evidence>
<dbReference type="Gene3D" id="3.60.40.10">
    <property type="entry name" value="PPM-type phosphatase domain"/>
    <property type="match status" value="1"/>
</dbReference>
<dbReference type="PANTHER" id="PTHR48111">
    <property type="entry name" value="REGULATOR OF RPOS"/>
    <property type="match status" value="1"/>
</dbReference>
<evidence type="ECO:0000259" key="7">
    <source>
        <dbReference type="PROSITE" id="PS50110"/>
    </source>
</evidence>
<evidence type="ECO:0000256" key="6">
    <source>
        <dbReference type="PROSITE-ProRule" id="PRU00169"/>
    </source>
</evidence>
<dbReference type="PANTHER" id="PTHR48111:SF1">
    <property type="entry name" value="TWO-COMPONENT RESPONSE REGULATOR ORR33"/>
    <property type="match status" value="1"/>
</dbReference>
<keyword evidence="5" id="KW-0804">Transcription</keyword>
<gene>
    <name evidence="8" type="ORF">GCM10025772_02050</name>
</gene>
<dbReference type="EMBL" id="BAABLF010000001">
    <property type="protein sequence ID" value="GAA5186462.1"/>
    <property type="molecule type" value="Genomic_DNA"/>
</dbReference>
<proteinExistence type="predicted"/>
<feature type="modified residue" description="4-aspartylphosphate" evidence="6">
    <location>
        <position position="56"/>
    </location>
</feature>
<dbReference type="InterPro" id="IPR036457">
    <property type="entry name" value="PPM-type-like_dom_sf"/>
</dbReference>
<dbReference type="InterPro" id="IPR001789">
    <property type="entry name" value="Sig_transdc_resp-reg_receiver"/>
</dbReference>
<keyword evidence="2" id="KW-0902">Two-component regulatory system</keyword>
<dbReference type="Gene3D" id="3.40.50.2300">
    <property type="match status" value="1"/>
</dbReference>
<comment type="caution">
    <text evidence="8">The sequence shown here is derived from an EMBL/GenBank/DDBJ whole genome shotgun (WGS) entry which is preliminary data.</text>
</comment>
<evidence type="ECO:0000256" key="5">
    <source>
        <dbReference type="ARBA" id="ARBA00023163"/>
    </source>
</evidence>